<dbReference type="EMBL" id="JYNE01000023">
    <property type="protein sequence ID" value="KNH02203.1"/>
    <property type="molecule type" value="Genomic_DNA"/>
</dbReference>
<organism evidence="1 2">
    <name type="scientific">Qipengyuania citrea LAMA 915</name>
    <dbReference type="NCBI Taxonomy" id="1306953"/>
    <lineage>
        <taxon>Bacteria</taxon>
        <taxon>Pseudomonadati</taxon>
        <taxon>Pseudomonadota</taxon>
        <taxon>Alphaproteobacteria</taxon>
        <taxon>Sphingomonadales</taxon>
        <taxon>Erythrobacteraceae</taxon>
        <taxon>Qipengyuania</taxon>
    </lineage>
</organism>
<evidence type="ECO:0000313" key="2">
    <source>
        <dbReference type="Proteomes" id="UP000037446"/>
    </source>
</evidence>
<dbReference type="Proteomes" id="UP000037446">
    <property type="component" value="Unassembled WGS sequence"/>
</dbReference>
<protein>
    <submittedName>
        <fullName evidence="1">Uncharacterized protein</fullName>
    </submittedName>
</protein>
<dbReference type="PATRIC" id="fig|1306953.7.peg.2531"/>
<sequence length="179" mass="19738">MIDFELGGACPRQRLTCVLIEALGLPTSPGPGTDAMTVGTMDYPSQQAIEIFARATVQARQDALMAMFADTATSTCAGLALVYRTREGARVMEVEPCSLKQGRPIILVTKDRLRAYALDERCLLQSRPVPPRAKVERGVARAWSDIRKAMRMIEVDPEQWEAGYFSIFGDAQSFADFMA</sequence>
<comment type="caution">
    <text evidence="1">The sequence shown here is derived from an EMBL/GenBank/DDBJ whole genome shotgun (WGS) entry which is preliminary data.</text>
</comment>
<dbReference type="AlphaFoldDB" id="A0A0L1KE35"/>
<accession>A0A0L1KE35</accession>
<evidence type="ECO:0000313" key="1">
    <source>
        <dbReference type="EMBL" id="KNH02203.1"/>
    </source>
</evidence>
<dbReference type="STRING" id="1306953.J121_2447"/>
<proteinExistence type="predicted"/>
<gene>
    <name evidence="1" type="ORF">J121_2447</name>
</gene>
<reference evidence="1" key="1">
    <citation type="submission" date="2015-02" db="EMBL/GenBank/DDBJ databases">
        <authorList>
            <person name="Chooi Y.-H."/>
        </authorList>
    </citation>
    <scope>NUCLEOTIDE SEQUENCE [LARGE SCALE GENOMIC DNA]</scope>
    <source>
        <strain evidence="1">LAMA 915</strain>
    </source>
</reference>
<name>A0A0L1KE35_9SPHN</name>